<evidence type="ECO:0000313" key="4">
    <source>
        <dbReference type="EMBL" id="BCO10575.1"/>
    </source>
</evidence>
<dbReference type="SMART" id="SM00450">
    <property type="entry name" value="RHOD"/>
    <property type="match status" value="2"/>
</dbReference>
<feature type="chain" id="PRO_5037644743" evidence="2">
    <location>
        <begin position="28"/>
        <end position="316"/>
    </location>
</feature>
<dbReference type="SUPFAM" id="SSF52821">
    <property type="entry name" value="Rhodanese/Cell cycle control phosphatase"/>
    <property type="match status" value="2"/>
</dbReference>
<reference evidence="4" key="1">
    <citation type="submission" date="2020-12" db="EMBL/GenBank/DDBJ databases">
        <title>Desulfobium dissulfuricans gen. nov., sp. nov., a novel mesophilic, sulfate-reducing bacterium isolated from a deep-sea hydrothermal vent.</title>
        <authorList>
            <person name="Hashimoto Y."/>
            <person name="Tame A."/>
            <person name="Sawayama S."/>
            <person name="Miyazaki J."/>
            <person name="Takai K."/>
            <person name="Nakagawa S."/>
        </authorList>
    </citation>
    <scope>NUCLEOTIDE SEQUENCE</scope>
    <source>
        <strain evidence="4">GF1</strain>
    </source>
</reference>
<dbReference type="Gene3D" id="3.40.250.10">
    <property type="entry name" value="Rhodanese-like domain"/>
    <property type="match status" value="2"/>
</dbReference>
<keyword evidence="1" id="KW-0677">Repeat</keyword>
<dbReference type="PANTHER" id="PTHR43855">
    <property type="entry name" value="THIOSULFATE SULFURTRANSFERASE"/>
    <property type="match status" value="1"/>
</dbReference>
<evidence type="ECO:0000256" key="1">
    <source>
        <dbReference type="ARBA" id="ARBA00022737"/>
    </source>
</evidence>
<dbReference type="CDD" id="cd01448">
    <property type="entry name" value="TST_Repeat_1"/>
    <property type="match status" value="1"/>
</dbReference>
<accession>A0A915U435</accession>
<dbReference type="CDD" id="cd01449">
    <property type="entry name" value="TST_Repeat_2"/>
    <property type="match status" value="1"/>
</dbReference>
<sequence>MKRKLLESAICTLLLAVAVFMAAPAMAGTTPLVTTQWLAKNLGARDLVIIDVRTATNYGVGHIPGSFNIPYVGWEPFSEKRQCQLMPKPEDFTMMLQGIGVNKSSHVVIYDHGNSIGDATKGAATVWILEAMGHTNVSYLNGGFTKWTFEGRIIDNKLPKSEQGDFVAHFDPAKVVSLEQMLATVQKKDAIIVDARSSSQHFGASKRGDVERFGHVPGSINLPAPYLNNAGANRAPATIRSKNQLAAMTRGVGIPADKNARIIVYCNTGQYAGMDYFILHDILGYKNVAVYDGSMLEYAADDDRPLVTFSWGRSGK</sequence>
<keyword evidence="2" id="KW-0732">Signal</keyword>
<dbReference type="AlphaFoldDB" id="A0A915U435"/>
<evidence type="ECO:0000259" key="3">
    <source>
        <dbReference type="PROSITE" id="PS50206"/>
    </source>
</evidence>
<name>A0A915U435_9BACT</name>
<proteinExistence type="predicted"/>
<dbReference type="InterPro" id="IPR036873">
    <property type="entry name" value="Rhodanese-like_dom_sf"/>
</dbReference>
<gene>
    <name evidence="4" type="primary">thtR</name>
    <name evidence="4" type="ORF">GF1_29510</name>
</gene>
<dbReference type="PROSITE" id="PS50206">
    <property type="entry name" value="RHODANESE_3"/>
    <property type="match status" value="2"/>
</dbReference>
<evidence type="ECO:0000313" key="5">
    <source>
        <dbReference type="Proteomes" id="UP001063350"/>
    </source>
</evidence>
<dbReference type="InterPro" id="IPR051126">
    <property type="entry name" value="Thiosulfate_sulfurtransferase"/>
</dbReference>
<dbReference type="EMBL" id="AP024233">
    <property type="protein sequence ID" value="BCO10575.1"/>
    <property type="molecule type" value="Genomic_DNA"/>
</dbReference>
<protein>
    <submittedName>
        <fullName evidence="4">Sulfurtransferase</fullName>
    </submittedName>
</protein>
<dbReference type="KEGG" id="ddu:GF1_29510"/>
<dbReference type="Pfam" id="PF00581">
    <property type="entry name" value="Rhodanese"/>
    <property type="match status" value="2"/>
</dbReference>
<dbReference type="PANTHER" id="PTHR43855:SF1">
    <property type="entry name" value="THIOSULFATE SULFURTRANSFERASE"/>
    <property type="match status" value="1"/>
</dbReference>
<keyword evidence="5" id="KW-1185">Reference proteome</keyword>
<dbReference type="InterPro" id="IPR001763">
    <property type="entry name" value="Rhodanese-like_dom"/>
</dbReference>
<feature type="signal peptide" evidence="2">
    <location>
        <begin position="1"/>
        <end position="27"/>
    </location>
</feature>
<dbReference type="Proteomes" id="UP001063350">
    <property type="component" value="Chromosome"/>
</dbReference>
<feature type="domain" description="Rhodanese" evidence="3">
    <location>
        <begin position="43"/>
        <end position="156"/>
    </location>
</feature>
<organism evidence="4 5">
    <name type="scientific">Desulfolithobacter dissulfuricans</name>
    <dbReference type="NCBI Taxonomy" id="2795293"/>
    <lineage>
        <taxon>Bacteria</taxon>
        <taxon>Pseudomonadati</taxon>
        <taxon>Thermodesulfobacteriota</taxon>
        <taxon>Desulfobulbia</taxon>
        <taxon>Desulfobulbales</taxon>
        <taxon>Desulfobulbaceae</taxon>
        <taxon>Desulfolithobacter</taxon>
    </lineage>
</organism>
<evidence type="ECO:0000256" key="2">
    <source>
        <dbReference type="SAM" id="SignalP"/>
    </source>
</evidence>
<feature type="domain" description="Rhodanese" evidence="3">
    <location>
        <begin position="186"/>
        <end position="307"/>
    </location>
</feature>
<dbReference type="RefSeq" id="WP_267927303.1">
    <property type="nucleotide sequence ID" value="NZ_AP024233.1"/>
</dbReference>